<dbReference type="AlphaFoldDB" id="A0A645GT37"/>
<proteinExistence type="predicted"/>
<name>A0A645GT37_9ZZZZ</name>
<sequence>MAPIKAILMDMAQKGINREAMYFFGARSKRDLFLLDEMRALEQRLPNFTFVPALSEPVAEDNWEGETGLITDVVRRMVKDGPNSEAYLCGSPGMINACITVLNELGVLPENIFYDKFS</sequence>
<accession>A0A645GT37</accession>
<keyword evidence="4" id="KW-0560">Oxidoreductase</keyword>
<dbReference type="Gene3D" id="3.40.50.80">
    <property type="entry name" value="Nucleotide-binding domain of ferredoxin-NADP reductase (FNR) module"/>
    <property type="match status" value="1"/>
</dbReference>
<keyword evidence="4" id="KW-0503">Monooxygenase</keyword>
<evidence type="ECO:0000259" key="3">
    <source>
        <dbReference type="Pfam" id="PF00175"/>
    </source>
</evidence>
<dbReference type="EMBL" id="VSSQ01080061">
    <property type="protein sequence ID" value="MPN29386.1"/>
    <property type="molecule type" value="Genomic_DNA"/>
</dbReference>
<evidence type="ECO:0000256" key="1">
    <source>
        <dbReference type="ARBA" id="ARBA00022630"/>
    </source>
</evidence>
<dbReference type="InterPro" id="IPR001433">
    <property type="entry name" value="OxRdtase_FAD/NAD-bd"/>
</dbReference>
<keyword evidence="1" id="KW-0285">Flavoprotein</keyword>
<dbReference type="PANTHER" id="PTHR43644">
    <property type="entry name" value="NA(+)-TRANSLOCATING NADH-QUINONE REDUCTASE SUBUNIT"/>
    <property type="match status" value="1"/>
</dbReference>
<comment type="caution">
    <text evidence="4">The sequence shown here is derived from an EMBL/GenBank/DDBJ whole genome shotgun (WGS) entry which is preliminary data.</text>
</comment>
<gene>
    <name evidence="4" type="primary">xylA_22</name>
    <name evidence="4" type="ORF">SDC9_176839</name>
</gene>
<dbReference type="InterPro" id="IPR039261">
    <property type="entry name" value="FNR_nucleotide-bd"/>
</dbReference>
<evidence type="ECO:0000256" key="2">
    <source>
        <dbReference type="ARBA" id="ARBA00022827"/>
    </source>
</evidence>
<keyword evidence="2" id="KW-0274">FAD</keyword>
<dbReference type="PANTHER" id="PTHR43644:SF1">
    <property type="entry name" value="NAD(P)H-FLAVIN REDUCTASE"/>
    <property type="match status" value="1"/>
</dbReference>
<evidence type="ECO:0000313" key="4">
    <source>
        <dbReference type="EMBL" id="MPN29386.1"/>
    </source>
</evidence>
<dbReference type="Pfam" id="PF00175">
    <property type="entry name" value="NAD_binding_1"/>
    <property type="match status" value="1"/>
</dbReference>
<reference evidence="4" key="1">
    <citation type="submission" date="2019-08" db="EMBL/GenBank/DDBJ databases">
        <authorList>
            <person name="Kucharzyk K."/>
            <person name="Murdoch R.W."/>
            <person name="Higgins S."/>
            <person name="Loffler F."/>
        </authorList>
    </citation>
    <scope>NUCLEOTIDE SEQUENCE</scope>
</reference>
<organism evidence="4">
    <name type="scientific">bioreactor metagenome</name>
    <dbReference type="NCBI Taxonomy" id="1076179"/>
    <lineage>
        <taxon>unclassified sequences</taxon>
        <taxon>metagenomes</taxon>
        <taxon>ecological metagenomes</taxon>
    </lineage>
</organism>
<protein>
    <submittedName>
        <fullName evidence="4">Xylene monooxygenase electron transfer component</fullName>
    </submittedName>
</protein>
<dbReference type="GO" id="GO:0004497">
    <property type="term" value="F:monooxygenase activity"/>
    <property type="evidence" value="ECO:0007669"/>
    <property type="project" value="UniProtKB-KW"/>
</dbReference>
<feature type="domain" description="Oxidoreductase FAD/NAD(P)-binding" evidence="3">
    <location>
        <begin position="2"/>
        <end position="98"/>
    </location>
</feature>
<dbReference type="SUPFAM" id="SSF52343">
    <property type="entry name" value="Ferredoxin reductase-like, C-terminal NADP-linked domain"/>
    <property type="match status" value="1"/>
</dbReference>